<dbReference type="InterPro" id="IPR013785">
    <property type="entry name" value="Aldolase_TIM"/>
</dbReference>
<comment type="caution">
    <text evidence="4">The sequence shown here is derived from an EMBL/GenBank/DDBJ whole genome shotgun (WGS) entry which is preliminary data.</text>
</comment>
<dbReference type="Gene3D" id="3.20.20.70">
    <property type="entry name" value="Aldolase class I"/>
    <property type="match status" value="2"/>
</dbReference>
<dbReference type="AlphaFoldDB" id="A0A395MGG4"/>
<dbReference type="Proteomes" id="UP000265631">
    <property type="component" value="Unassembled WGS sequence"/>
</dbReference>
<accession>A0A395MGG4</accession>
<feature type="domain" description="Molybdenum cofactor biosynthesis protein A-like twitch" evidence="3">
    <location>
        <begin position="141"/>
        <end position="253"/>
    </location>
</feature>
<evidence type="ECO:0000313" key="5">
    <source>
        <dbReference type="Proteomes" id="UP000265631"/>
    </source>
</evidence>
<dbReference type="PANTHER" id="PTHR22960">
    <property type="entry name" value="MOLYBDOPTERIN COFACTOR SYNTHESIS PROTEIN A"/>
    <property type="match status" value="1"/>
</dbReference>
<keyword evidence="2" id="KW-0501">Molybdenum cofactor biosynthesis</keyword>
<reference evidence="4 5" key="1">
    <citation type="journal article" date="2018" name="PLoS Pathog.">
        <title>Evolution of structural diversity of trichothecenes, a family of toxins produced by plant pathogenic and entomopathogenic fungi.</title>
        <authorList>
            <person name="Proctor R.H."/>
            <person name="McCormick S.P."/>
            <person name="Kim H.S."/>
            <person name="Cardoza R.E."/>
            <person name="Stanley A.M."/>
            <person name="Lindo L."/>
            <person name="Kelly A."/>
            <person name="Brown D.W."/>
            <person name="Lee T."/>
            <person name="Vaughan M.M."/>
            <person name="Alexander N.J."/>
            <person name="Busman M."/>
            <person name="Gutierrez S."/>
        </authorList>
    </citation>
    <scope>NUCLEOTIDE SEQUENCE [LARGE SCALE GENOMIC DNA]</scope>
    <source>
        <strain evidence="4 5">NRRL 13405</strain>
    </source>
</reference>
<organism evidence="4 5">
    <name type="scientific">Fusarium flagelliforme</name>
    <dbReference type="NCBI Taxonomy" id="2675880"/>
    <lineage>
        <taxon>Eukaryota</taxon>
        <taxon>Fungi</taxon>
        <taxon>Dikarya</taxon>
        <taxon>Ascomycota</taxon>
        <taxon>Pezizomycotina</taxon>
        <taxon>Sordariomycetes</taxon>
        <taxon>Hypocreomycetidae</taxon>
        <taxon>Hypocreales</taxon>
        <taxon>Nectriaceae</taxon>
        <taxon>Fusarium</taxon>
        <taxon>Fusarium incarnatum-equiseti species complex</taxon>
    </lineage>
</organism>
<evidence type="ECO:0000259" key="3">
    <source>
        <dbReference type="Pfam" id="PF06463"/>
    </source>
</evidence>
<protein>
    <submittedName>
        <fullName evidence="4">Putative molybdenum cofactor biosynthesis protein 1 b</fullName>
    </submittedName>
</protein>
<dbReference type="InterPro" id="IPR010505">
    <property type="entry name" value="MoaA_twitch"/>
</dbReference>
<evidence type="ECO:0000313" key="4">
    <source>
        <dbReference type="EMBL" id="RFN47002.1"/>
    </source>
</evidence>
<dbReference type="InterPro" id="IPR058240">
    <property type="entry name" value="rSAM_sf"/>
</dbReference>
<comment type="pathway">
    <text evidence="1">Cofactor biosynthesis; molybdopterin biosynthesis.</text>
</comment>
<sequence length="290" mass="33499">MTSPARTVVNTYERFESPAFARPDTKLFSAFITDTFHRSHDHLRISITEHCNLRCLCYMPEKGVPLSPQKQLLTTPEIVTVARLFRLTGCHQDPSNSWQAYRIALHRKLDAMVGAGLTNINLSLDTLDPWQCQIMTRDEDIEVRFIEYMPFDGNRWTKNKMLNYENMVSLLQDHYPTLIRVSGHEHNATLKQWHVPGFTSRIGFITSMTHNLCVTCNWLRITSDGNLKICLCGNTEVSLRDILRKANNDEPIEHRDMVGDKTVLMSRLQEEELLEVIGRAVKRKKQGTRK</sequence>
<proteinExistence type="predicted"/>
<dbReference type="SUPFAM" id="SSF102114">
    <property type="entry name" value="Radical SAM enzymes"/>
    <property type="match status" value="1"/>
</dbReference>
<evidence type="ECO:0000256" key="1">
    <source>
        <dbReference type="ARBA" id="ARBA00005046"/>
    </source>
</evidence>
<dbReference type="InterPro" id="IPR050105">
    <property type="entry name" value="MoCo_biosynth_MoaA/MoaC"/>
</dbReference>
<dbReference type="GO" id="GO:0006777">
    <property type="term" value="P:Mo-molybdopterin cofactor biosynthetic process"/>
    <property type="evidence" value="ECO:0007669"/>
    <property type="project" value="UniProtKB-KW"/>
</dbReference>
<gene>
    <name evidence="4" type="ORF">FIE12Z_8728</name>
</gene>
<dbReference type="PANTHER" id="PTHR22960:SF0">
    <property type="entry name" value="MOLYBDENUM COFACTOR BIOSYNTHESIS PROTEIN 1"/>
    <property type="match status" value="1"/>
</dbReference>
<dbReference type="STRING" id="2594813.A0A395MGG4"/>
<dbReference type="GO" id="GO:0061798">
    <property type="term" value="F:GTP 3',8'-cyclase activity"/>
    <property type="evidence" value="ECO:0007669"/>
    <property type="project" value="TreeGrafter"/>
</dbReference>
<dbReference type="EMBL" id="PXXK01000275">
    <property type="protein sequence ID" value="RFN47002.1"/>
    <property type="molecule type" value="Genomic_DNA"/>
</dbReference>
<dbReference type="GO" id="GO:0051539">
    <property type="term" value="F:4 iron, 4 sulfur cluster binding"/>
    <property type="evidence" value="ECO:0007669"/>
    <property type="project" value="UniProtKB-KW"/>
</dbReference>
<name>A0A395MGG4_9HYPO</name>
<evidence type="ECO:0000256" key="2">
    <source>
        <dbReference type="ARBA" id="ARBA00023150"/>
    </source>
</evidence>
<keyword evidence="5" id="KW-1185">Reference proteome</keyword>
<dbReference type="Pfam" id="PF06463">
    <property type="entry name" value="Mob_synth_C"/>
    <property type="match status" value="1"/>
</dbReference>
<dbReference type="GO" id="GO:0061799">
    <property type="term" value="F:cyclic pyranopterin monophosphate synthase activity"/>
    <property type="evidence" value="ECO:0007669"/>
    <property type="project" value="TreeGrafter"/>
</dbReference>